<dbReference type="EMBL" id="CAADFY010000012">
    <property type="protein sequence ID" value="VFK52679.1"/>
    <property type="molecule type" value="Genomic_DNA"/>
</dbReference>
<dbReference type="AlphaFoldDB" id="A0A450ZFZ1"/>
<dbReference type="Gene3D" id="3.40.50.300">
    <property type="entry name" value="P-loop containing nucleotide triphosphate hydrolases"/>
    <property type="match status" value="1"/>
</dbReference>
<dbReference type="Pfam" id="PF14516">
    <property type="entry name" value="AAA_35"/>
    <property type="match status" value="1"/>
</dbReference>
<reference evidence="1" key="1">
    <citation type="submission" date="2019-02" db="EMBL/GenBank/DDBJ databases">
        <authorList>
            <person name="Gruber-Vodicka R. H."/>
            <person name="Seah K. B. B."/>
        </authorList>
    </citation>
    <scope>NUCLEOTIDE SEQUENCE</scope>
    <source>
        <strain evidence="1">BECK_BY3</strain>
    </source>
</reference>
<evidence type="ECO:0000313" key="1">
    <source>
        <dbReference type="EMBL" id="VFK52679.1"/>
    </source>
</evidence>
<sequence length="540" mass="62770">MRAPHRKTMRYFNTAGPVIPGDHYNIPALLRWDMDEIRRLIREKRYFVLHAPRQTGKTSCLLALMKKLNEEGDYTALYVNLEPAQAARENVAAGMRTIISGVTRVARRYLDDNRLEDWSEETFRKAGPYDALQSLLSRWSEESHKPIVLLLDEVDTLVGDTLISFLRQIRAGYSDRPDAFPQTVLLCGVRDVQDYRIHTADNRIITGGSAFNIKSESLRLGNFGHEDVITLYAQHTEETGQDFETGVVDYVFEQTGGQPWLVNALGYEACFRAEGERDRSRPITMEIMLEVRERLIERRDTHLDQLTNQLREPRVHKVISELLGGDIEAGVTPPNEDDQLYVQDLGLIRTRPQTEIANPIYREIIPRALTWTIQTRIPQETTWYVKEDGNLDMPKLLDNFQQFFRENSDIWLDGFHYREAGPQLLMQSFLQRIINGGGRIEREYGLGRRRTDLLIQWPLDRTQGFHGPMQRVVIELKIQRKSLEATIEEGVDQTADYMDRVGVEEGYLIIFNRNPDIKWEEKCFSRKEQYRKHRIGVWGM</sequence>
<accession>A0A450ZFZ1</accession>
<protein>
    <submittedName>
        <fullName evidence="1">AAA-like domain-containing protein</fullName>
    </submittedName>
</protein>
<dbReference type="SUPFAM" id="SSF52540">
    <property type="entry name" value="P-loop containing nucleoside triphosphate hydrolases"/>
    <property type="match status" value="1"/>
</dbReference>
<gene>
    <name evidence="1" type="ORF">BECKTUN1418F_GA0071002_10125</name>
</gene>
<organism evidence="1">
    <name type="scientific">Candidatus Kentrum sp. TUN</name>
    <dbReference type="NCBI Taxonomy" id="2126343"/>
    <lineage>
        <taxon>Bacteria</taxon>
        <taxon>Pseudomonadati</taxon>
        <taxon>Pseudomonadota</taxon>
        <taxon>Gammaproteobacteria</taxon>
        <taxon>Candidatus Kentrum</taxon>
    </lineage>
</organism>
<dbReference type="InterPro" id="IPR027417">
    <property type="entry name" value="P-loop_NTPase"/>
</dbReference>
<proteinExistence type="predicted"/>
<name>A0A450ZFZ1_9GAMM</name>